<evidence type="ECO:0000313" key="4">
    <source>
        <dbReference type="EMBL" id="VAI52358.1"/>
    </source>
</evidence>
<dbReference type="Pfam" id="PF23598">
    <property type="entry name" value="LRR_14"/>
    <property type="match status" value="1"/>
</dbReference>
<dbReference type="Gramene" id="TRITD6Bv1G000540.11">
    <property type="protein sequence ID" value="TRITD6Bv1G000540.11"/>
    <property type="gene ID" value="TRITD6Bv1G000540"/>
</dbReference>
<dbReference type="Proteomes" id="UP000324705">
    <property type="component" value="Chromosome 6B"/>
</dbReference>
<dbReference type="Gene3D" id="3.80.10.10">
    <property type="entry name" value="Ribonuclease Inhibitor"/>
    <property type="match status" value="1"/>
</dbReference>
<evidence type="ECO:0000259" key="3">
    <source>
        <dbReference type="Pfam" id="PF23598"/>
    </source>
</evidence>
<evidence type="ECO:0000256" key="2">
    <source>
        <dbReference type="SAM" id="MobiDB-lite"/>
    </source>
</evidence>
<feature type="region of interest" description="Disordered" evidence="2">
    <location>
        <begin position="359"/>
        <end position="421"/>
    </location>
</feature>
<evidence type="ECO:0000313" key="5">
    <source>
        <dbReference type="Proteomes" id="UP000324705"/>
    </source>
</evidence>
<keyword evidence="1" id="KW-0677">Repeat</keyword>
<evidence type="ECO:0000256" key="1">
    <source>
        <dbReference type="ARBA" id="ARBA00022737"/>
    </source>
</evidence>
<feature type="compositionally biased region" description="Polar residues" evidence="2">
    <location>
        <begin position="392"/>
        <end position="407"/>
    </location>
</feature>
<feature type="compositionally biased region" description="Basic and acidic residues" evidence="2">
    <location>
        <begin position="411"/>
        <end position="421"/>
    </location>
</feature>
<reference evidence="4 5" key="1">
    <citation type="submission" date="2017-09" db="EMBL/GenBank/DDBJ databases">
        <authorList>
            <consortium name="International Durum Wheat Genome Sequencing Consortium (IDWGSC)"/>
            <person name="Milanesi L."/>
        </authorList>
    </citation>
    <scope>NUCLEOTIDE SEQUENCE [LARGE SCALE GENOMIC DNA]</scope>
    <source>
        <strain evidence="5">cv. Svevo</strain>
    </source>
</reference>
<dbReference type="InterPro" id="IPR032675">
    <property type="entry name" value="LRR_dom_sf"/>
</dbReference>
<dbReference type="SUPFAM" id="SSF52058">
    <property type="entry name" value="L domain-like"/>
    <property type="match status" value="1"/>
</dbReference>
<dbReference type="AlphaFoldDB" id="A0A9R0YCE7"/>
<keyword evidence="5" id="KW-1185">Reference proteome</keyword>
<dbReference type="PANTHER" id="PTHR47186:SF22">
    <property type="entry name" value="OS11G0589401 PROTEIN"/>
    <property type="match status" value="1"/>
</dbReference>
<dbReference type="PANTHER" id="PTHR47186">
    <property type="entry name" value="LEUCINE-RICH REPEAT-CONTAINING PROTEIN 57"/>
    <property type="match status" value="1"/>
</dbReference>
<accession>A0A9R0YCE7</accession>
<organism evidence="4 5">
    <name type="scientific">Triticum turgidum subsp. durum</name>
    <name type="common">Durum wheat</name>
    <name type="synonym">Triticum durum</name>
    <dbReference type="NCBI Taxonomy" id="4567"/>
    <lineage>
        <taxon>Eukaryota</taxon>
        <taxon>Viridiplantae</taxon>
        <taxon>Streptophyta</taxon>
        <taxon>Embryophyta</taxon>
        <taxon>Tracheophyta</taxon>
        <taxon>Spermatophyta</taxon>
        <taxon>Magnoliopsida</taxon>
        <taxon>Liliopsida</taxon>
        <taxon>Poales</taxon>
        <taxon>Poaceae</taxon>
        <taxon>BOP clade</taxon>
        <taxon>Pooideae</taxon>
        <taxon>Triticodae</taxon>
        <taxon>Triticeae</taxon>
        <taxon>Triticinae</taxon>
        <taxon>Triticum</taxon>
    </lineage>
</organism>
<protein>
    <recommendedName>
        <fullName evidence="3">Disease resistance R13L4/SHOC-2-like LRR domain-containing protein</fullName>
    </recommendedName>
</protein>
<dbReference type="EMBL" id="LT934122">
    <property type="protein sequence ID" value="VAI52358.1"/>
    <property type="molecule type" value="Genomic_DNA"/>
</dbReference>
<sequence>MGIPKLRSCYAIMCKPNALPSVLNFQVLRVLDMEECSFDKDLPYHLEHLRRLPQLRYLGLESTHISKLAEEIGDLKFLQTLDLRGTCIRELPQSIGLLRKLKCLRADVDGVGITVSNWIGNLTSLEELELNAVDKSCIFVKELSKLTELRVLIYNLNEDVDECWKKFFVESLCNLRKIKVLGLYFTHTQPTSELDDYWKGYEPPRQLRDLYIQHGFSRVPAWINSSLLPNLSILAMKVGDFVEQDVVNFGSLPELTFLRYPIPGGMEFPDGTFPKLRSCRVHAPFRFLKGSMQSLESIYTIVQVRALKDAGTDLDFIGSLRNLPSLWRVGAQIDCDGANASDIEKVKAAVRQAMDIHPNRPTLHLSTYGRPQTDEEESDSEQTKQELLAASSLDQTTTVGMSTQVIDDNNDEKMRTVPDLT</sequence>
<proteinExistence type="predicted"/>
<feature type="domain" description="Disease resistance R13L4/SHOC-2-like LRR" evidence="3">
    <location>
        <begin position="5"/>
        <end position="363"/>
    </location>
</feature>
<gene>
    <name evidence="4" type="ORF">TRITD_6Bv1G000540</name>
</gene>
<dbReference type="InterPro" id="IPR055414">
    <property type="entry name" value="LRR_R13L4/SHOC2-like"/>
</dbReference>
<name>A0A9R0YCE7_TRITD</name>